<dbReference type="AlphaFoldDB" id="A0AAU7BWC8"/>
<sequence length="238" mass="28167">MKSILLTFFLSTFPMALTVAQTSDLEKELLVWFDSKNDITETNLVNGIEVFETILAYKDSHKYYTSPYFVEGNINYLNQDYYNVLMMYNIFEDNVIVKFNEGKRTSIIQLLSNEVKSFRLHNTHFERLKLKGESGFFELIDVYSAFKLYRKHSKYTIAKTNTRSNTVRHEFVKANDVFVIEYGTNYSTIETKKDLYDLFPNIKSKIKNLFNKDEGVQLAWRNKEMKHVFKQIENLLQN</sequence>
<protein>
    <recommendedName>
        <fullName evidence="2">DUF4468 domain-containing protein</fullName>
    </recommendedName>
</protein>
<name>A0AAU7BWC8_9FLAO</name>
<dbReference type="EMBL" id="CP157199">
    <property type="protein sequence ID" value="XBG62438.1"/>
    <property type="molecule type" value="Genomic_DNA"/>
</dbReference>
<organism evidence="1">
    <name type="scientific">Pontimicrobium sp. SW4</name>
    <dbReference type="NCBI Taxonomy" id="3153519"/>
    <lineage>
        <taxon>Bacteria</taxon>
        <taxon>Pseudomonadati</taxon>
        <taxon>Bacteroidota</taxon>
        <taxon>Flavobacteriia</taxon>
        <taxon>Flavobacteriales</taxon>
        <taxon>Flavobacteriaceae</taxon>
        <taxon>Pontimicrobium</taxon>
    </lineage>
</organism>
<dbReference type="RefSeq" id="WP_347925658.1">
    <property type="nucleotide sequence ID" value="NZ_CP157199.1"/>
</dbReference>
<reference evidence="1" key="1">
    <citation type="submission" date="2024-05" db="EMBL/GenBank/DDBJ databases">
        <title>Pontimicrobium maritimus sp. nov., isolated form sea water.</title>
        <authorList>
            <person name="Muhammad N."/>
            <person name="Vuong T.Q."/>
            <person name="Han H.L."/>
            <person name="Kim S.-G."/>
        </authorList>
    </citation>
    <scope>NUCLEOTIDE SEQUENCE</scope>
    <source>
        <strain evidence="1">SW4</strain>
    </source>
</reference>
<evidence type="ECO:0000313" key="1">
    <source>
        <dbReference type="EMBL" id="XBG62438.1"/>
    </source>
</evidence>
<gene>
    <name evidence="1" type="ORF">ABGB03_05915</name>
</gene>
<proteinExistence type="predicted"/>
<evidence type="ECO:0008006" key="2">
    <source>
        <dbReference type="Google" id="ProtNLM"/>
    </source>
</evidence>
<accession>A0AAU7BWC8</accession>